<comment type="caution">
    <text evidence="2">The sequence shown here is derived from an EMBL/GenBank/DDBJ whole genome shotgun (WGS) entry which is preliminary data.</text>
</comment>
<dbReference type="RefSeq" id="WP_131013992.1">
    <property type="nucleotide sequence ID" value="NZ_SIRE01000009.1"/>
</dbReference>
<dbReference type="OrthoDB" id="2655332at2"/>
<keyword evidence="3" id="KW-1185">Reference proteome</keyword>
<evidence type="ECO:0000313" key="3">
    <source>
        <dbReference type="Proteomes" id="UP000293142"/>
    </source>
</evidence>
<dbReference type="EMBL" id="SIRE01000009">
    <property type="protein sequence ID" value="TBL78636.1"/>
    <property type="molecule type" value="Genomic_DNA"/>
</dbReference>
<proteinExistence type="predicted"/>
<protein>
    <recommendedName>
        <fullName evidence="1">GT-D fold-like domain-containing protein</fullName>
    </recommendedName>
</protein>
<dbReference type="InterPro" id="IPR049785">
    <property type="entry name" value="GT-D-like_firm"/>
</dbReference>
<gene>
    <name evidence="2" type="ORF">EYB31_14150</name>
</gene>
<reference evidence="2 3" key="1">
    <citation type="submission" date="2019-02" db="EMBL/GenBank/DDBJ databases">
        <title>Paenibacillus sp. nov., isolated from surface-sterilized tissue of Thalictrum simplex L.</title>
        <authorList>
            <person name="Tuo L."/>
        </authorList>
    </citation>
    <scope>NUCLEOTIDE SEQUENCE [LARGE SCALE GENOMIC DNA]</scope>
    <source>
        <strain evidence="2 3">N2SHLJ1</strain>
    </source>
</reference>
<evidence type="ECO:0000259" key="1">
    <source>
        <dbReference type="Pfam" id="PF22882"/>
    </source>
</evidence>
<evidence type="ECO:0000313" key="2">
    <source>
        <dbReference type="EMBL" id="TBL78636.1"/>
    </source>
</evidence>
<dbReference type="InterPro" id="IPR055171">
    <property type="entry name" value="GT-D-like"/>
</dbReference>
<dbReference type="Proteomes" id="UP000293142">
    <property type="component" value="Unassembled WGS sequence"/>
</dbReference>
<dbReference type="Pfam" id="PF22882">
    <property type="entry name" value="GT-D-like"/>
    <property type="match status" value="1"/>
</dbReference>
<feature type="domain" description="GT-D fold-like" evidence="1">
    <location>
        <begin position="8"/>
        <end position="233"/>
    </location>
</feature>
<organism evidence="2 3">
    <name type="scientific">Paenibacillus thalictri</name>
    <dbReference type="NCBI Taxonomy" id="2527873"/>
    <lineage>
        <taxon>Bacteria</taxon>
        <taxon>Bacillati</taxon>
        <taxon>Bacillota</taxon>
        <taxon>Bacilli</taxon>
        <taxon>Bacillales</taxon>
        <taxon>Paenibacillaceae</taxon>
        <taxon>Paenibacillus</taxon>
    </lineage>
</organism>
<dbReference type="NCBIfam" id="NF040628">
    <property type="entry name" value="GT-D_rel"/>
    <property type="match status" value="1"/>
</dbReference>
<accession>A0A4Q9DQC9</accession>
<sequence length="257" mass="29046">MEESKMLSSGELMDKILEALRCKQPLSVVSVGATESFVMAQYTLMPEEEFMKHSEAVIANKGEKSGFLHRGVRFPNVQLRDEVVEAVRQADIIGYNTLIRFKDAGRLTERVFNAYGIQPKYIYEAYLRRVIMFSQKDKFDQMLAGRKVLLIGSPAQQVRDTLNKTRKHALGFEIVGTVAIDEYEDVPEAKNQIDRYEFDLCLLAAGTNALILSAYISKVHGKVAFDLGSGLNSLHTDVIYSDYWLDHLIGINKLRGM</sequence>
<dbReference type="AlphaFoldDB" id="A0A4Q9DQC9"/>
<name>A0A4Q9DQC9_9BACL</name>